<dbReference type="Gene3D" id="3.40.50.12780">
    <property type="entry name" value="N-terminal domain of ligase-like"/>
    <property type="match status" value="1"/>
</dbReference>
<dbReference type="Pfam" id="PF00501">
    <property type="entry name" value="AMP-binding"/>
    <property type="match status" value="1"/>
</dbReference>
<evidence type="ECO:0000313" key="4">
    <source>
        <dbReference type="Proteomes" id="UP001501475"/>
    </source>
</evidence>
<organism evidence="3 4">
    <name type="scientific">Nostocoides vanveenii</name>
    <dbReference type="NCBI Taxonomy" id="330835"/>
    <lineage>
        <taxon>Bacteria</taxon>
        <taxon>Bacillati</taxon>
        <taxon>Actinomycetota</taxon>
        <taxon>Actinomycetes</taxon>
        <taxon>Micrococcales</taxon>
        <taxon>Intrasporangiaceae</taxon>
        <taxon>Nostocoides</taxon>
    </lineage>
</organism>
<dbReference type="SUPFAM" id="SSF56801">
    <property type="entry name" value="Acetyl-CoA synthetase-like"/>
    <property type="match status" value="1"/>
</dbReference>
<dbReference type="InterPro" id="IPR025110">
    <property type="entry name" value="AMP-bd_C"/>
</dbReference>
<dbReference type="PROSITE" id="PS00455">
    <property type="entry name" value="AMP_BINDING"/>
    <property type="match status" value="1"/>
</dbReference>
<dbReference type="InterPro" id="IPR020845">
    <property type="entry name" value="AMP-binding_CS"/>
</dbReference>
<evidence type="ECO:0000313" key="3">
    <source>
        <dbReference type="EMBL" id="GAA1760829.1"/>
    </source>
</evidence>
<reference evidence="4" key="1">
    <citation type="journal article" date="2019" name="Int. J. Syst. Evol. Microbiol.">
        <title>The Global Catalogue of Microorganisms (GCM) 10K type strain sequencing project: providing services to taxonomists for standard genome sequencing and annotation.</title>
        <authorList>
            <consortium name="The Broad Institute Genomics Platform"/>
            <consortium name="The Broad Institute Genome Sequencing Center for Infectious Disease"/>
            <person name="Wu L."/>
            <person name="Ma J."/>
        </authorList>
    </citation>
    <scope>NUCLEOTIDE SEQUENCE [LARGE SCALE GENOMIC DNA]</scope>
    <source>
        <strain evidence="4">JCM 15591</strain>
    </source>
</reference>
<evidence type="ECO:0000259" key="1">
    <source>
        <dbReference type="Pfam" id="PF00501"/>
    </source>
</evidence>
<dbReference type="RefSeq" id="WP_344065687.1">
    <property type="nucleotide sequence ID" value="NZ_BAAAPN010000047.1"/>
</dbReference>
<feature type="domain" description="AMP-dependent synthetase/ligase" evidence="1">
    <location>
        <begin position="45"/>
        <end position="388"/>
    </location>
</feature>
<dbReference type="Proteomes" id="UP001501475">
    <property type="component" value="Unassembled WGS sequence"/>
</dbReference>
<evidence type="ECO:0000259" key="2">
    <source>
        <dbReference type="Pfam" id="PF13193"/>
    </source>
</evidence>
<dbReference type="EMBL" id="BAAAPN010000047">
    <property type="protein sequence ID" value="GAA1760829.1"/>
    <property type="molecule type" value="Genomic_DNA"/>
</dbReference>
<keyword evidence="4" id="KW-1185">Reference proteome</keyword>
<evidence type="ECO:0008006" key="5">
    <source>
        <dbReference type="Google" id="ProtNLM"/>
    </source>
</evidence>
<dbReference type="InterPro" id="IPR045851">
    <property type="entry name" value="AMP-bd_C_sf"/>
</dbReference>
<dbReference type="Pfam" id="PF13193">
    <property type="entry name" value="AMP-binding_C"/>
    <property type="match status" value="1"/>
</dbReference>
<dbReference type="Gene3D" id="3.30.300.30">
    <property type="match status" value="1"/>
</dbReference>
<dbReference type="PANTHER" id="PTHR43201">
    <property type="entry name" value="ACYL-COA SYNTHETASE"/>
    <property type="match status" value="1"/>
</dbReference>
<dbReference type="InterPro" id="IPR000873">
    <property type="entry name" value="AMP-dep_synth/lig_dom"/>
</dbReference>
<protein>
    <recommendedName>
        <fullName evidence="5">Acyl-CoA synthetase</fullName>
    </recommendedName>
</protein>
<dbReference type="InterPro" id="IPR042099">
    <property type="entry name" value="ANL_N_sf"/>
</dbReference>
<accession>A0ABP4WU19</accession>
<sequence>MRPYQIVSVLARRGLLQPTLPHRSLGQVRALTTWGFGLSGEARGAAARRPSGIAIVDESGRLTYAELIAQAERVTRVLLARGVRPGDRVAVLARNSRDLVIAMLAIDQLGGDVVLLNTGFAAEQLAAAAQAYGIGLVVHDEEFGPLLADTAVAALDLADLMALGDGPAGRGRAVRPPARRGHVIVLTSGTTGTPKGAPRRNPGGVDSFVAIIERIPLHATDRVLISAPIFHTWGFAALQLCFGLQATIVLRRRFESATAYADLVEHDCQVMFAVPVMIQRLHEWRSANPGPQPPALRVVATSGSRLPATLPVPFMDDFGDVLYSLYGSTEASWVTIAVPEQLRAHPDTAGTPPLATRVALLDADLAEVPDGDVGQFYVANSMVFEGYLGGADSHRHDGLIATGDLGRHVDGLYYVDGRVDQMIVSGGENVYPAAVEDALCALEGVAEAAVLGVSDPEFGQRLIAFVVAAPGADVDGEAVRAALRGHISRFALPREVRVVDASPRNETGKVSLVALSALLAPKEAQGGVTGPH</sequence>
<gene>
    <name evidence="3" type="ORF">GCM10009810_20480</name>
</gene>
<proteinExistence type="predicted"/>
<dbReference type="PANTHER" id="PTHR43201:SF32">
    <property type="entry name" value="2-SUCCINYLBENZOATE--COA LIGASE, CHLOROPLASTIC_PEROXISOMAL"/>
    <property type="match status" value="1"/>
</dbReference>
<comment type="caution">
    <text evidence="3">The sequence shown here is derived from an EMBL/GenBank/DDBJ whole genome shotgun (WGS) entry which is preliminary data.</text>
</comment>
<name>A0ABP4WU19_9MICO</name>
<feature type="domain" description="AMP-binding enzyme C-terminal" evidence="2">
    <location>
        <begin position="435"/>
        <end position="509"/>
    </location>
</feature>